<keyword evidence="4" id="KW-0812">Transmembrane</keyword>
<dbReference type="Pfam" id="PF01926">
    <property type="entry name" value="MMR_HSR1"/>
    <property type="match status" value="1"/>
</dbReference>
<dbReference type="GO" id="GO:0032543">
    <property type="term" value="P:mitochondrial translation"/>
    <property type="evidence" value="ECO:0007669"/>
    <property type="project" value="TreeGrafter"/>
</dbReference>
<dbReference type="SUPFAM" id="SSF52540">
    <property type="entry name" value="P-loop containing nucleoside triphosphate hydrolases"/>
    <property type="match status" value="1"/>
</dbReference>
<feature type="domain" description="CP-type G" evidence="5">
    <location>
        <begin position="222"/>
        <end position="391"/>
    </location>
</feature>
<name>A0A7S1J3E9_9EUGL</name>
<dbReference type="CDD" id="cd01856">
    <property type="entry name" value="YlqF"/>
    <property type="match status" value="1"/>
</dbReference>
<dbReference type="PROSITE" id="PS51721">
    <property type="entry name" value="G_CP"/>
    <property type="match status" value="1"/>
</dbReference>
<keyword evidence="1" id="KW-0547">Nucleotide-binding</keyword>
<keyword evidence="4" id="KW-0472">Membrane</keyword>
<organism evidence="6">
    <name type="scientific">Eutreptiella gymnastica</name>
    <dbReference type="NCBI Taxonomy" id="73025"/>
    <lineage>
        <taxon>Eukaryota</taxon>
        <taxon>Discoba</taxon>
        <taxon>Euglenozoa</taxon>
        <taxon>Euglenida</taxon>
        <taxon>Spirocuta</taxon>
        <taxon>Euglenophyceae</taxon>
        <taxon>Eutreptiales</taxon>
        <taxon>Eutreptiaceae</taxon>
        <taxon>Eutreptiella</taxon>
    </lineage>
</organism>
<keyword evidence="3" id="KW-0175">Coiled coil</keyword>
<evidence type="ECO:0000256" key="1">
    <source>
        <dbReference type="ARBA" id="ARBA00022741"/>
    </source>
</evidence>
<dbReference type="EMBL" id="HBGA01114388">
    <property type="protein sequence ID" value="CAD9031483.1"/>
    <property type="molecule type" value="Transcribed_RNA"/>
</dbReference>
<dbReference type="PANTHER" id="PTHR45782">
    <property type="entry name" value="MITOCHONDRIAL RIBOSOME-ASSOCIATED GTPASE 1"/>
    <property type="match status" value="1"/>
</dbReference>
<dbReference type="GO" id="GO:0005525">
    <property type="term" value="F:GTP binding"/>
    <property type="evidence" value="ECO:0007669"/>
    <property type="project" value="UniProtKB-KW"/>
</dbReference>
<dbReference type="PANTHER" id="PTHR45782:SF5">
    <property type="entry name" value="DAR GTPASE 3, CHLOROPLASTIC"/>
    <property type="match status" value="1"/>
</dbReference>
<evidence type="ECO:0000259" key="5">
    <source>
        <dbReference type="PROSITE" id="PS51721"/>
    </source>
</evidence>
<keyword evidence="2" id="KW-0342">GTP-binding</keyword>
<dbReference type="InterPro" id="IPR027417">
    <property type="entry name" value="P-loop_NTPase"/>
</dbReference>
<dbReference type="InterPro" id="IPR030378">
    <property type="entry name" value="G_CP_dom"/>
</dbReference>
<dbReference type="GO" id="GO:0005739">
    <property type="term" value="C:mitochondrion"/>
    <property type="evidence" value="ECO:0007669"/>
    <property type="project" value="TreeGrafter"/>
</dbReference>
<evidence type="ECO:0000256" key="4">
    <source>
        <dbReference type="SAM" id="Phobius"/>
    </source>
</evidence>
<feature type="transmembrane region" description="Helical" evidence="4">
    <location>
        <begin position="43"/>
        <end position="62"/>
    </location>
</feature>
<dbReference type="NCBIfam" id="TIGR03596">
    <property type="entry name" value="GTPase_YlqF"/>
    <property type="match status" value="1"/>
</dbReference>
<reference evidence="6" key="1">
    <citation type="submission" date="2021-01" db="EMBL/GenBank/DDBJ databases">
        <authorList>
            <person name="Corre E."/>
            <person name="Pelletier E."/>
            <person name="Niang G."/>
            <person name="Scheremetjew M."/>
            <person name="Finn R."/>
            <person name="Kale V."/>
            <person name="Holt S."/>
            <person name="Cochrane G."/>
            <person name="Meng A."/>
            <person name="Brown T."/>
            <person name="Cohen L."/>
        </authorList>
    </citation>
    <scope>NUCLEOTIDE SEQUENCE</scope>
    <source>
        <strain evidence="6">NIES-381</strain>
    </source>
</reference>
<keyword evidence="4" id="KW-1133">Transmembrane helix</keyword>
<dbReference type="AlphaFoldDB" id="A0A7S1J3E9"/>
<feature type="coiled-coil region" evidence="3">
    <location>
        <begin position="165"/>
        <end position="194"/>
    </location>
</feature>
<dbReference type="InterPro" id="IPR019991">
    <property type="entry name" value="GTP-bd_ribosome_bgen"/>
</dbReference>
<dbReference type="Gene3D" id="3.40.50.300">
    <property type="entry name" value="P-loop containing nucleotide triphosphate hydrolases"/>
    <property type="match status" value="1"/>
</dbReference>
<protein>
    <recommendedName>
        <fullName evidence="5">CP-type G domain-containing protein</fullName>
    </recommendedName>
</protein>
<sequence length="512" mass="57211">MVDLHNFTIVELPDAIPRRRDGLALNSWTPMWTHSNIHSQPKCFALFAVALATVVLWTYTVIHPPMATYLHLSASPTLSTRSHMLDRGPILQGRTRNYNANSQVFKSTHVTSAPLDISVVVTKEDHLSEERSDGFSSSATTFLLPMAIACFAAGSMKRRRKSSNVEQVKVSKQEAKKRARAIKAEKEKKEIERMEGIDAQSSARENNVSMIHWFPGHVAKAEKSLKAQMAAVDVVLEVRDARIPLASSHPRLEKWMEGKKRVLVMNRIDQVSHTAQVKWDAYFRSQGEYPLWCNARTGEGVKPIIKAAAAAGVQINEARDRKGLKPRPIRCLILGMPNVGKSALINRLAGRRVVNSASRPGVTTGLQWVKMGQKGEDSLLEMLDSPGMPPPRLDDQRAAVMLAICDDIGRASYDNEDIAQQLFLMLKDLDQKWMTQDVMQFLTERYGASTDLPYLEWLQQAADVHTTGRTKNMADRLIADFRTGILGKVTLEVPPIFDKPAGSWRVLDLSDV</sequence>
<dbReference type="GO" id="GO:0003924">
    <property type="term" value="F:GTPase activity"/>
    <property type="evidence" value="ECO:0007669"/>
    <property type="project" value="TreeGrafter"/>
</dbReference>
<evidence type="ECO:0000256" key="3">
    <source>
        <dbReference type="SAM" id="Coils"/>
    </source>
</evidence>
<evidence type="ECO:0000256" key="2">
    <source>
        <dbReference type="ARBA" id="ARBA00023134"/>
    </source>
</evidence>
<dbReference type="InterPro" id="IPR006073">
    <property type="entry name" value="GTP-bd"/>
</dbReference>
<gene>
    <name evidence="6" type="ORF">EGYM00392_LOCUS42625</name>
</gene>
<proteinExistence type="predicted"/>
<accession>A0A7S1J3E9</accession>
<evidence type="ECO:0000313" key="6">
    <source>
        <dbReference type="EMBL" id="CAD9031483.1"/>
    </source>
</evidence>